<keyword evidence="2" id="KW-0119">Carbohydrate metabolism</keyword>
<dbReference type="GO" id="GO:0004342">
    <property type="term" value="F:glucosamine-6-phosphate deaminase activity"/>
    <property type="evidence" value="ECO:0007669"/>
    <property type="project" value="InterPro"/>
</dbReference>
<dbReference type="InterPro" id="IPR004547">
    <property type="entry name" value="Glucosamine6P_isomerase"/>
</dbReference>
<dbReference type="InterPro" id="IPR018321">
    <property type="entry name" value="Glucosamine6P_isomerase_CS"/>
</dbReference>
<keyword evidence="5" id="KW-1185">Reference proteome</keyword>
<dbReference type="Gene3D" id="3.40.50.1360">
    <property type="match status" value="1"/>
</dbReference>
<dbReference type="GO" id="GO:0005975">
    <property type="term" value="P:carbohydrate metabolic process"/>
    <property type="evidence" value="ECO:0007669"/>
    <property type="project" value="InterPro"/>
</dbReference>
<dbReference type="GO" id="GO:0042802">
    <property type="term" value="F:identical protein binding"/>
    <property type="evidence" value="ECO:0007669"/>
    <property type="project" value="TreeGrafter"/>
</dbReference>
<feature type="domain" description="Glucosamine/galactosamine-6-phosphate isomerase" evidence="3">
    <location>
        <begin position="13"/>
        <end position="222"/>
    </location>
</feature>
<dbReference type="GO" id="GO:0006043">
    <property type="term" value="P:glucosamine catabolic process"/>
    <property type="evidence" value="ECO:0007669"/>
    <property type="project" value="TreeGrafter"/>
</dbReference>
<evidence type="ECO:0000256" key="1">
    <source>
        <dbReference type="ARBA" id="ARBA00022801"/>
    </source>
</evidence>
<accession>A0A7G9S4B3</accession>
<dbReference type="RefSeq" id="WP_187555157.1">
    <property type="nucleotide sequence ID" value="NZ_CP060716.1"/>
</dbReference>
<dbReference type="InterPro" id="IPR037171">
    <property type="entry name" value="NagB/RpiA_transferase-like"/>
</dbReference>
<organism evidence="4 5">
    <name type="scientific">Leucobacter denitrificans</name>
    <dbReference type="NCBI Taxonomy" id="683042"/>
    <lineage>
        <taxon>Bacteria</taxon>
        <taxon>Bacillati</taxon>
        <taxon>Actinomycetota</taxon>
        <taxon>Actinomycetes</taxon>
        <taxon>Micrococcales</taxon>
        <taxon>Microbacteriaceae</taxon>
        <taxon>Leucobacter</taxon>
    </lineage>
</organism>
<reference evidence="4 5" key="1">
    <citation type="submission" date="2020-08" db="EMBL/GenBank/DDBJ databases">
        <title>Genome sequence of Leucobacter denitrificans KACC 14055T.</title>
        <authorList>
            <person name="Hyun D.-W."/>
            <person name="Bae J.-W."/>
        </authorList>
    </citation>
    <scope>NUCLEOTIDE SEQUENCE [LARGE SCALE GENOMIC DNA]</scope>
    <source>
        <strain evidence="4 5">KACC 14055</strain>
    </source>
</reference>
<dbReference type="KEGG" id="ldn:H9L06_10745"/>
<evidence type="ECO:0000259" key="3">
    <source>
        <dbReference type="Pfam" id="PF01182"/>
    </source>
</evidence>
<gene>
    <name evidence="4" type="ORF">H9L06_10745</name>
</gene>
<evidence type="ECO:0000313" key="4">
    <source>
        <dbReference type="EMBL" id="QNN62688.1"/>
    </source>
</evidence>
<evidence type="ECO:0000256" key="2">
    <source>
        <dbReference type="ARBA" id="ARBA00023277"/>
    </source>
</evidence>
<evidence type="ECO:0000313" key="5">
    <source>
        <dbReference type="Proteomes" id="UP000515934"/>
    </source>
</evidence>
<dbReference type="CDD" id="cd01399">
    <property type="entry name" value="GlcN6P_deaminase"/>
    <property type="match status" value="1"/>
</dbReference>
<dbReference type="Proteomes" id="UP000515934">
    <property type="component" value="Chromosome"/>
</dbReference>
<sequence length="243" mass="25330">MTVRVFDDLSDLGRFAASHVVEAILARPDAVIGLATGSTPLPLYHAWAEAVALRGIDVSRVRGFALDEYADIDAGHPESYHSVVDREVVQLLGLTPSLVAVPSVLATAAEASAYEAAIAAAGGVDVQILGIGRNGHFAFNEPGSALDSRTRRVSLAPETIADNARFFPSEADVPTEAITQGLGTIMEARKLVIVAIGESKAQAVAAAIEGPVTTEMPASIAQLHPNAVFVLDTAAASLLKRQD</sequence>
<dbReference type="SUPFAM" id="SSF100950">
    <property type="entry name" value="NagB/RpiA/CoA transferase-like"/>
    <property type="match status" value="1"/>
</dbReference>
<name>A0A7G9S4B3_9MICO</name>
<dbReference type="Pfam" id="PF01182">
    <property type="entry name" value="Glucosamine_iso"/>
    <property type="match status" value="1"/>
</dbReference>
<dbReference type="EMBL" id="CP060716">
    <property type="protein sequence ID" value="QNN62688.1"/>
    <property type="molecule type" value="Genomic_DNA"/>
</dbReference>
<dbReference type="PANTHER" id="PTHR11280">
    <property type="entry name" value="GLUCOSAMINE-6-PHOSPHATE ISOMERASE"/>
    <property type="match status" value="1"/>
</dbReference>
<protein>
    <submittedName>
        <fullName evidence="4">Glucosamine-6-phosphate deaminase</fullName>
    </submittedName>
</protein>
<dbReference type="PROSITE" id="PS01161">
    <property type="entry name" value="GLC_GALNAC_ISOMERASE"/>
    <property type="match status" value="1"/>
</dbReference>
<dbReference type="AlphaFoldDB" id="A0A7G9S4B3"/>
<dbReference type="GO" id="GO:0005737">
    <property type="term" value="C:cytoplasm"/>
    <property type="evidence" value="ECO:0007669"/>
    <property type="project" value="TreeGrafter"/>
</dbReference>
<dbReference type="GO" id="GO:0019262">
    <property type="term" value="P:N-acetylneuraminate catabolic process"/>
    <property type="evidence" value="ECO:0007669"/>
    <property type="project" value="TreeGrafter"/>
</dbReference>
<proteinExistence type="predicted"/>
<dbReference type="GO" id="GO:0006046">
    <property type="term" value="P:N-acetylglucosamine catabolic process"/>
    <property type="evidence" value="ECO:0007669"/>
    <property type="project" value="TreeGrafter"/>
</dbReference>
<keyword evidence="1" id="KW-0378">Hydrolase</keyword>
<dbReference type="PANTHER" id="PTHR11280:SF5">
    <property type="entry name" value="GLUCOSAMINE-6-PHOSPHATE ISOMERASE"/>
    <property type="match status" value="1"/>
</dbReference>
<dbReference type="InterPro" id="IPR006148">
    <property type="entry name" value="Glc/Gal-6P_isomerase"/>
</dbReference>